<evidence type="ECO:0000313" key="1">
    <source>
        <dbReference type="EMBL" id="RTQ94908.1"/>
    </source>
</evidence>
<name>A0A3S0JRG4_9BACI</name>
<dbReference type="Proteomes" id="UP000276349">
    <property type="component" value="Unassembled WGS sequence"/>
</dbReference>
<comment type="caution">
    <text evidence="1">The sequence shown here is derived from an EMBL/GenBank/DDBJ whole genome shotgun (WGS) entry which is preliminary data.</text>
</comment>
<reference evidence="1 2" key="1">
    <citation type="submission" date="2018-12" db="EMBL/GenBank/DDBJ databases">
        <authorList>
            <person name="Yu L."/>
        </authorList>
    </citation>
    <scope>NUCLEOTIDE SEQUENCE [LARGE SCALE GENOMIC DNA]</scope>
    <source>
        <strain evidence="1 2">S5H2222</strain>
    </source>
</reference>
<accession>A0A3S0JRG4</accession>
<sequence>MRIASLLNEGNINMDERKRLMQRKEMNDAYKKNASYTQKNTSTMLEILENLITGKTEKELFENDNVTLNKDLESVQEDTIENYLSPVKNEIASSGDDGFESFSDEQFEFVIPERFMQSFNRNFEQVGGKQLENIIFERTYNKAVSTYTYHMQLAQNGYNIDQPQYFLTA</sequence>
<protein>
    <submittedName>
        <fullName evidence="1">Uncharacterized protein</fullName>
    </submittedName>
</protein>
<gene>
    <name evidence="1" type="ORF">EKG35_04470</name>
</gene>
<dbReference type="RefSeq" id="WP_126293165.1">
    <property type="nucleotide sequence ID" value="NZ_CP155468.1"/>
</dbReference>
<keyword evidence="2" id="KW-1185">Reference proteome</keyword>
<organism evidence="1 2">
    <name type="scientific">Lysinibacillus telephonicus</name>
    <dbReference type="NCBI Taxonomy" id="1714840"/>
    <lineage>
        <taxon>Bacteria</taxon>
        <taxon>Bacillati</taxon>
        <taxon>Bacillota</taxon>
        <taxon>Bacilli</taxon>
        <taxon>Bacillales</taxon>
        <taxon>Bacillaceae</taxon>
        <taxon>Lysinibacillus</taxon>
    </lineage>
</organism>
<dbReference type="AlphaFoldDB" id="A0A3S0JRG4"/>
<evidence type="ECO:0000313" key="2">
    <source>
        <dbReference type="Proteomes" id="UP000276349"/>
    </source>
</evidence>
<dbReference type="OrthoDB" id="292377at2"/>
<proteinExistence type="predicted"/>
<dbReference type="EMBL" id="RXNR01000009">
    <property type="protein sequence ID" value="RTQ94908.1"/>
    <property type="molecule type" value="Genomic_DNA"/>
</dbReference>